<dbReference type="EMBL" id="CM032189">
    <property type="protein sequence ID" value="KAG7087699.1"/>
    <property type="molecule type" value="Genomic_DNA"/>
</dbReference>
<dbReference type="AlphaFoldDB" id="A0A9P7RQ77"/>
<protein>
    <recommendedName>
        <fullName evidence="4">Mitochondrial ATPase inhibitor</fullName>
    </recommendedName>
</protein>
<keyword evidence="3" id="KW-1185">Reference proteome</keyword>
<evidence type="ECO:0000313" key="3">
    <source>
        <dbReference type="Proteomes" id="UP001049176"/>
    </source>
</evidence>
<dbReference type="OrthoDB" id="5532350at2759"/>
<dbReference type="Proteomes" id="UP001049176">
    <property type="component" value="Chromosome 9"/>
</dbReference>
<sequence length="82" mass="9518">MFVARITAARRLPQVVLTPKRFSSSYKEGSVAQSKGFKDKESAHENEYIHKQELLKLKAMVEQQKAELEKLKQETQDLKNKK</sequence>
<organism evidence="2 3">
    <name type="scientific">Marasmius oreades</name>
    <name type="common">fairy-ring Marasmius</name>
    <dbReference type="NCBI Taxonomy" id="181124"/>
    <lineage>
        <taxon>Eukaryota</taxon>
        <taxon>Fungi</taxon>
        <taxon>Dikarya</taxon>
        <taxon>Basidiomycota</taxon>
        <taxon>Agaricomycotina</taxon>
        <taxon>Agaricomycetes</taxon>
        <taxon>Agaricomycetidae</taxon>
        <taxon>Agaricales</taxon>
        <taxon>Marasmiineae</taxon>
        <taxon>Marasmiaceae</taxon>
        <taxon>Marasmius</taxon>
    </lineage>
</organism>
<evidence type="ECO:0000313" key="2">
    <source>
        <dbReference type="EMBL" id="KAG7087699.1"/>
    </source>
</evidence>
<comment type="caution">
    <text evidence="2">The sequence shown here is derived from an EMBL/GenBank/DDBJ whole genome shotgun (WGS) entry which is preliminary data.</text>
</comment>
<proteinExistence type="predicted"/>
<feature type="coiled-coil region" evidence="1">
    <location>
        <begin position="51"/>
        <end position="81"/>
    </location>
</feature>
<evidence type="ECO:0008006" key="4">
    <source>
        <dbReference type="Google" id="ProtNLM"/>
    </source>
</evidence>
<evidence type="ECO:0000256" key="1">
    <source>
        <dbReference type="SAM" id="Coils"/>
    </source>
</evidence>
<dbReference type="Gene3D" id="1.20.5.500">
    <property type="entry name" value="Single helix bin"/>
    <property type="match status" value="1"/>
</dbReference>
<dbReference type="RefSeq" id="XP_043004170.1">
    <property type="nucleotide sequence ID" value="XM_043158815.1"/>
</dbReference>
<dbReference type="GeneID" id="66082721"/>
<dbReference type="KEGG" id="more:E1B28_013646"/>
<keyword evidence="1" id="KW-0175">Coiled coil</keyword>
<accession>A0A9P7RQ77</accession>
<name>A0A9P7RQ77_9AGAR</name>
<reference evidence="2" key="1">
    <citation type="journal article" date="2021" name="Genome Biol. Evol.">
        <title>The assembled and annotated genome of the fairy-ring fungus Marasmius oreades.</title>
        <authorList>
            <person name="Hiltunen M."/>
            <person name="Ament-Velasquez S.L."/>
            <person name="Johannesson H."/>
        </authorList>
    </citation>
    <scope>NUCLEOTIDE SEQUENCE</scope>
    <source>
        <strain evidence="2">03SP1</strain>
    </source>
</reference>
<gene>
    <name evidence="2" type="ORF">E1B28_013646</name>
</gene>